<evidence type="ECO:0000313" key="2">
    <source>
        <dbReference type="Proteomes" id="UP001597369"/>
    </source>
</evidence>
<evidence type="ECO:0000313" key="1">
    <source>
        <dbReference type="EMBL" id="MFD2067594.1"/>
    </source>
</evidence>
<dbReference type="Proteomes" id="UP001597369">
    <property type="component" value="Unassembled WGS sequence"/>
</dbReference>
<gene>
    <name evidence="1" type="ORF">ACFSKU_11925</name>
</gene>
<accession>A0ABW4WY82</accession>
<dbReference type="SUPFAM" id="SSF51182">
    <property type="entry name" value="RmlC-like cupins"/>
    <property type="match status" value="1"/>
</dbReference>
<dbReference type="InterPro" id="IPR011051">
    <property type="entry name" value="RmlC_Cupin_sf"/>
</dbReference>
<evidence type="ECO:0008006" key="3">
    <source>
        <dbReference type="Google" id="ProtNLM"/>
    </source>
</evidence>
<sequence length="120" mass="13464">MIKAYKLYTDSDGQSCFTTGLVSEKVVTEAVSIRFQETAPYSSYDWHPAPITQYVITLAGTLEFTTSKGETFILHPGEVLIAMDTTGAGHKWRIIDDQPWKRAYVVFEEGADINFVPESH</sequence>
<protein>
    <recommendedName>
        <fullName evidence="3">Cupin 2 conserved barrel domain-containing protein</fullName>
    </recommendedName>
</protein>
<dbReference type="RefSeq" id="WP_229958056.1">
    <property type="nucleotide sequence ID" value="NZ_JAJJWI010000002.1"/>
</dbReference>
<dbReference type="InterPro" id="IPR014710">
    <property type="entry name" value="RmlC-like_jellyroll"/>
</dbReference>
<proteinExistence type="predicted"/>
<dbReference type="Gene3D" id="2.60.120.10">
    <property type="entry name" value="Jelly Rolls"/>
    <property type="match status" value="1"/>
</dbReference>
<keyword evidence="2" id="KW-1185">Reference proteome</keyword>
<organism evidence="1 2">
    <name type="scientific">Pontibacter silvestris</name>
    <dbReference type="NCBI Taxonomy" id="2305183"/>
    <lineage>
        <taxon>Bacteria</taxon>
        <taxon>Pseudomonadati</taxon>
        <taxon>Bacteroidota</taxon>
        <taxon>Cytophagia</taxon>
        <taxon>Cytophagales</taxon>
        <taxon>Hymenobacteraceae</taxon>
        <taxon>Pontibacter</taxon>
    </lineage>
</organism>
<dbReference type="CDD" id="cd07009">
    <property type="entry name" value="cupin_BLL0285-like"/>
    <property type="match status" value="1"/>
</dbReference>
<reference evidence="2" key="1">
    <citation type="journal article" date="2019" name="Int. J. Syst. Evol. Microbiol.">
        <title>The Global Catalogue of Microorganisms (GCM) 10K type strain sequencing project: providing services to taxonomists for standard genome sequencing and annotation.</title>
        <authorList>
            <consortium name="The Broad Institute Genomics Platform"/>
            <consortium name="The Broad Institute Genome Sequencing Center for Infectious Disease"/>
            <person name="Wu L."/>
            <person name="Ma J."/>
        </authorList>
    </citation>
    <scope>NUCLEOTIDE SEQUENCE [LARGE SCALE GENOMIC DNA]</scope>
    <source>
        <strain evidence="2">JCM 16545</strain>
    </source>
</reference>
<name>A0ABW4WY82_9BACT</name>
<dbReference type="EMBL" id="JBHUHV010000037">
    <property type="protein sequence ID" value="MFD2067594.1"/>
    <property type="molecule type" value="Genomic_DNA"/>
</dbReference>
<comment type="caution">
    <text evidence="1">The sequence shown here is derived from an EMBL/GenBank/DDBJ whole genome shotgun (WGS) entry which is preliminary data.</text>
</comment>